<evidence type="ECO:0000259" key="6">
    <source>
        <dbReference type="PROSITE" id="PS50038"/>
    </source>
</evidence>
<evidence type="ECO:0000256" key="3">
    <source>
        <dbReference type="ARBA" id="ARBA00022837"/>
    </source>
</evidence>
<feature type="disulfide bond" evidence="5">
    <location>
        <begin position="1222"/>
        <end position="1268"/>
    </location>
</feature>
<feature type="disulfide bond" evidence="5">
    <location>
        <begin position="907"/>
        <end position="968"/>
    </location>
</feature>
<dbReference type="SUPFAM" id="SSF63501">
    <property type="entry name" value="Frizzled cysteine-rich domain"/>
    <property type="match status" value="11"/>
</dbReference>
<feature type="disulfide bond" evidence="5">
    <location>
        <begin position="161"/>
        <end position="207"/>
    </location>
</feature>
<name>A0A9Q0E0L6_9TELE</name>
<feature type="disulfide bond" evidence="5">
    <location>
        <begin position="585"/>
        <end position="631"/>
    </location>
</feature>
<dbReference type="PROSITE" id="PS50222">
    <property type="entry name" value="EF_HAND_2"/>
    <property type="match status" value="1"/>
</dbReference>
<dbReference type="GO" id="GO:0005509">
    <property type="term" value="F:calcium ion binding"/>
    <property type="evidence" value="ECO:0007669"/>
    <property type="project" value="InterPro"/>
</dbReference>
<feature type="disulfide bond" evidence="5">
    <location>
        <begin position="863"/>
        <end position="887"/>
    </location>
</feature>
<evidence type="ECO:0000256" key="2">
    <source>
        <dbReference type="ARBA" id="ARBA00022723"/>
    </source>
</evidence>
<dbReference type="InterPro" id="IPR018247">
    <property type="entry name" value="EF_Hand_1_Ca_BS"/>
</dbReference>
<dbReference type="GO" id="GO:0042813">
    <property type="term" value="F:Wnt receptor activity"/>
    <property type="evidence" value="ECO:0007669"/>
    <property type="project" value="TreeGrafter"/>
</dbReference>
<sequence length="1287" mass="143590">MSGSMGFNEFKELSGALNGWKQNFMAMDRDRSGTIDAQEMQQALISMGYNFSGQALGVILRRHSTHGRIVFDDYVACCVRLRSLTGVSYNTTCINPFRMFLYTRDDGAEEMRRVIGTGCSPHAAEVMCRFAAPQGDPPVDLGTEQGEQSSATCEAINVPMCKELPYNQTVYPNLLGHTTQEDAGREVHQFDPLVKVKCSPHLKSFLCSVYTPECVNGRPRAPCRATCELARSGCEPLMVEFGFQWPERLRCENLTMDACGKQVEEQSSRTCEAINVPMCKELSYNQTVYPNLLGHTTQEDVGLEVHQFYPLVKVECSPHLKSFLCSVYTPECVNGRPRAPCRATCELARSGCEPLMVEEQSSRTCEAITIPMCKGISYQQTVYPNLLGHTTQENAGREVHQFDPLVKVECSPHLKSFLCSVYTPECVNGRPRAPCRATCELARSGCEPLMVKFGIQWPETLRCENLTMDACANQVEEQSSRTCEAINVPMCKELSYNQTVYPNLLGHTTQEDVGLEVHQFYPLVKVECSPHLKSFLCSVYTPECVNGRPRAPCRATCELARSGCEPLMVEEQSSRTCEAITIPMCKGISYQQTVYPNLLGHTTQENAGREVHQFDPLVKVECSPHLKSFLCSVYTPECVNGRPRAPCRATCELARSGCEPLMVKFGIQWPETLRCENLTMDACANQVEEQSSRTCEAINVPMCKELSYNQTVYPNLLGHTTQEDVGLEVHQFYPLVKVECSPHLKSFLCSVYTPECVNGRPRAPCRATCELARSGCEPLMVEEQSSRTCEAITIPMCKGISYQQTVYPNLLGHTTQENAGREVHQFDPLVKVECSPHLKSFLCSVYTPECVNGRPRAPCRATCELARSGCEPLMVKFGIQWPETLRCENLTMDACANQVEEQSSRTCEAINVPMCKELSYNQTVYPNLLGHTTQEDVGLEVHQFYPLVKVECSPHLKSFLCSVYTPECVNGRPRAPCRATCELARSGCEPLMVEEQSSRTCEAITIPMCKGISYQQTVYPNLLGHTTQENAGREVHQFDPLVKVECSPHLKSFLCSVYTPECVNGRPRAPCRATCELARSGCEPLMVKFGIQWPETLRCENLTMDACANQVEEQSSRTCEAINVPMCKGISYQQTVYPNLLGHTTQEDAGREVHQFYPLVKVESSPHLKSFLCSVYTPECVNGRPRAPCRATCELARSGCEPLMQVEEQSSRTCEAINIPMCKGISYQQTVYPNLLGHTTQEDAGLEVHQFDPLVKAECSPHLKSFLCSVYTPECVNGRPRAPCRAT</sequence>
<feature type="non-terminal residue" evidence="8">
    <location>
        <position position="1287"/>
    </location>
</feature>
<feature type="domain" description="FZ" evidence="6">
    <location>
        <begin position="902"/>
        <end position="992"/>
    </location>
</feature>
<dbReference type="Proteomes" id="UP001148018">
    <property type="component" value="Unassembled WGS sequence"/>
</dbReference>
<feature type="domain" description="FZ" evidence="6">
    <location>
        <begin position="266"/>
        <end position="356"/>
    </location>
</feature>
<keyword evidence="9" id="KW-1185">Reference proteome</keyword>
<reference evidence="8" key="1">
    <citation type="submission" date="2022-07" db="EMBL/GenBank/DDBJ databases">
        <title>Chromosome-level genome of Muraenolepis orangiensis.</title>
        <authorList>
            <person name="Kim J."/>
        </authorList>
    </citation>
    <scope>NUCLEOTIDE SEQUENCE</scope>
    <source>
        <strain evidence="8">KU_S4_2022</strain>
        <tissue evidence="8">Muscle</tissue>
    </source>
</reference>
<feature type="domain" description="FZ" evidence="6">
    <location>
        <begin position="572"/>
        <end position="686"/>
    </location>
</feature>
<dbReference type="PANTHER" id="PTHR11309">
    <property type="entry name" value="FRIZZLED"/>
    <property type="match status" value="1"/>
</dbReference>
<feature type="disulfide bond" evidence="5">
    <location>
        <begin position="797"/>
        <end position="843"/>
    </location>
</feature>
<feature type="disulfide bond" evidence="5">
    <location>
        <begin position="577"/>
        <end position="638"/>
    </location>
</feature>
<keyword evidence="4 5" id="KW-1015">Disulfide bond</keyword>
<dbReference type="GO" id="GO:0017147">
    <property type="term" value="F:Wnt-protein binding"/>
    <property type="evidence" value="ECO:0007669"/>
    <property type="project" value="TreeGrafter"/>
</dbReference>
<organism evidence="8 9">
    <name type="scientific">Muraenolepis orangiensis</name>
    <name type="common">Patagonian moray cod</name>
    <dbReference type="NCBI Taxonomy" id="630683"/>
    <lineage>
        <taxon>Eukaryota</taxon>
        <taxon>Metazoa</taxon>
        <taxon>Chordata</taxon>
        <taxon>Craniata</taxon>
        <taxon>Vertebrata</taxon>
        <taxon>Euteleostomi</taxon>
        <taxon>Actinopterygii</taxon>
        <taxon>Neopterygii</taxon>
        <taxon>Teleostei</taxon>
        <taxon>Neoteleostei</taxon>
        <taxon>Acanthomorphata</taxon>
        <taxon>Zeiogadaria</taxon>
        <taxon>Gadariae</taxon>
        <taxon>Gadiformes</taxon>
        <taxon>Muraenolepidoidei</taxon>
        <taxon>Muraenolepididae</taxon>
        <taxon>Muraenolepis</taxon>
    </lineage>
</organism>
<feature type="domain" description="FZ" evidence="6">
    <location>
        <begin position="478"/>
        <end position="568"/>
    </location>
</feature>
<keyword evidence="3" id="KW-0106">Calcium</keyword>
<feature type="disulfide bond" evidence="5">
    <location>
        <begin position="373"/>
        <end position="419"/>
    </location>
</feature>
<feature type="disulfide bond" evidence="5">
    <location>
        <begin position="1127"/>
        <end position="1173"/>
    </location>
</feature>
<dbReference type="GO" id="GO:0005886">
    <property type="term" value="C:plasma membrane"/>
    <property type="evidence" value="ECO:0007669"/>
    <property type="project" value="TreeGrafter"/>
</dbReference>
<gene>
    <name evidence="8" type="ORF">NHX12_001920</name>
</gene>
<feature type="disulfide bond" evidence="5">
    <location>
        <begin position="1009"/>
        <end position="1055"/>
    </location>
</feature>
<proteinExistence type="predicted"/>
<feature type="disulfide bond" evidence="5">
    <location>
        <begin position="1001"/>
        <end position="1062"/>
    </location>
</feature>
<dbReference type="PROSITE" id="PS00018">
    <property type="entry name" value="EF_HAND_1"/>
    <property type="match status" value="1"/>
</dbReference>
<dbReference type="Gene3D" id="1.10.2000.10">
    <property type="entry name" value="Frizzled cysteine-rich domain"/>
    <property type="match status" value="11"/>
</dbReference>
<feature type="disulfide bond" evidence="5">
    <location>
        <begin position="651"/>
        <end position="675"/>
    </location>
</feature>
<dbReference type="InterPro" id="IPR011992">
    <property type="entry name" value="EF-hand-dom_pair"/>
</dbReference>
<dbReference type="EMBL" id="JANIIK010000109">
    <property type="protein sequence ID" value="KAJ3598410.1"/>
    <property type="molecule type" value="Genomic_DNA"/>
</dbReference>
<evidence type="ECO:0000259" key="7">
    <source>
        <dbReference type="PROSITE" id="PS50222"/>
    </source>
</evidence>
<dbReference type="PANTHER" id="PTHR11309:SF47">
    <property type="entry name" value="FRIZZLED"/>
    <property type="match status" value="1"/>
</dbReference>
<dbReference type="InterPro" id="IPR036790">
    <property type="entry name" value="Frizzled_dom_sf"/>
</dbReference>
<feature type="domain" description="FZ" evidence="6">
    <location>
        <begin position="690"/>
        <end position="780"/>
    </location>
</feature>
<evidence type="ECO:0000256" key="1">
    <source>
        <dbReference type="ARBA" id="ARBA00022473"/>
    </source>
</evidence>
<feature type="disulfide bond" evidence="5">
    <location>
        <begin position="789"/>
        <end position="850"/>
    </location>
</feature>
<feature type="domain" description="FZ" evidence="6">
    <location>
        <begin position="1221"/>
        <end position="1287"/>
    </location>
</feature>
<feature type="disulfide bond" evidence="5">
    <location>
        <begin position="1119"/>
        <end position="1180"/>
    </location>
</feature>
<dbReference type="SUPFAM" id="SSF47473">
    <property type="entry name" value="EF-hand"/>
    <property type="match status" value="1"/>
</dbReference>
<feature type="disulfide bond" evidence="5">
    <location>
        <begin position="153"/>
        <end position="214"/>
    </location>
</feature>
<accession>A0A9Q0E0L6</accession>
<comment type="caution">
    <text evidence="5">Lacks conserved residue(s) required for the propagation of feature annotation.</text>
</comment>
<protein>
    <submittedName>
        <fullName evidence="8">Uncharacterized protein</fullName>
    </submittedName>
</protein>
<dbReference type="GO" id="GO:0060070">
    <property type="term" value="P:canonical Wnt signaling pathway"/>
    <property type="evidence" value="ECO:0007669"/>
    <property type="project" value="TreeGrafter"/>
</dbReference>
<feature type="disulfide bond" evidence="5">
    <location>
        <begin position="483"/>
        <end position="544"/>
    </location>
</feature>
<feature type="disulfide bond" evidence="5">
    <location>
        <begin position="279"/>
        <end position="325"/>
    </location>
</feature>
<keyword evidence="2" id="KW-0479">Metal-binding</keyword>
<feature type="disulfide bond" evidence="5">
    <location>
        <begin position="1075"/>
        <end position="1099"/>
    </location>
</feature>
<feature type="disulfide bond" evidence="5">
    <location>
        <begin position="227"/>
        <end position="251"/>
    </location>
</feature>
<feature type="disulfide bond" evidence="5">
    <location>
        <begin position="915"/>
        <end position="961"/>
    </location>
</feature>
<feature type="disulfide bond" evidence="5">
    <location>
        <begin position="439"/>
        <end position="463"/>
    </location>
</feature>
<feature type="disulfide bond" evidence="5">
    <location>
        <begin position="491"/>
        <end position="537"/>
    </location>
</feature>
<feature type="disulfide bond" evidence="5">
    <location>
        <begin position="365"/>
        <end position="426"/>
    </location>
</feature>
<evidence type="ECO:0000313" key="8">
    <source>
        <dbReference type="EMBL" id="KAJ3598410.1"/>
    </source>
</evidence>
<dbReference type="PROSITE" id="PS50038">
    <property type="entry name" value="FZ"/>
    <property type="match status" value="11"/>
</dbReference>
<feature type="domain" description="FZ" evidence="6">
    <location>
        <begin position="1114"/>
        <end position="1225"/>
    </location>
</feature>
<feature type="disulfide bond" evidence="5">
    <location>
        <begin position="695"/>
        <end position="756"/>
    </location>
</feature>
<feature type="domain" description="FZ" evidence="6">
    <location>
        <begin position="148"/>
        <end position="262"/>
    </location>
</feature>
<dbReference type="InterPro" id="IPR015526">
    <property type="entry name" value="Frizzled/SFRP"/>
</dbReference>
<evidence type="ECO:0000256" key="5">
    <source>
        <dbReference type="PROSITE-ProRule" id="PRU00090"/>
    </source>
</evidence>
<dbReference type="SMART" id="SM00054">
    <property type="entry name" value="EFh"/>
    <property type="match status" value="1"/>
</dbReference>
<keyword evidence="1" id="KW-0217">Developmental protein</keyword>
<comment type="caution">
    <text evidence="8">The sequence shown here is derived from an EMBL/GenBank/DDBJ whole genome shotgun (WGS) entry which is preliminary data.</text>
</comment>
<feature type="domain" description="EF-hand" evidence="7">
    <location>
        <begin position="15"/>
        <end position="50"/>
    </location>
</feature>
<feature type="domain" description="FZ" evidence="6">
    <location>
        <begin position="784"/>
        <end position="898"/>
    </location>
</feature>
<feature type="disulfide bond" evidence="5">
    <location>
        <begin position="271"/>
        <end position="332"/>
    </location>
</feature>
<dbReference type="Gene3D" id="1.10.238.10">
    <property type="entry name" value="EF-hand"/>
    <property type="match status" value="1"/>
</dbReference>
<dbReference type="OrthoDB" id="10053709at2759"/>
<evidence type="ECO:0000256" key="4">
    <source>
        <dbReference type="ARBA" id="ARBA00023157"/>
    </source>
</evidence>
<dbReference type="GO" id="GO:0035567">
    <property type="term" value="P:non-canonical Wnt signaling pathway"/>
    <property type="evidence" value="ECO:0007669"/>
    <property type="project" value="TreeGrafter"/>
</dbReference>
<feature type="domain" description="FZ" evidence="6">
    <location>
        <begin position="996"/>
        <end position="1110"/>
    </location>
</feature>
<dbReference type="SMART" id="SM00063">
    <property type="entry name" value="FRI"/>
    <property type="match status" value="11"/>
</dbReference>
<dbReference type="Pfam" id="PF01392">
    <property type="entry name" value="Fz"/>
    <property type="match status" value="11"/>
</dbReference>
<feature type="disulfide bond" evidence="5">
    <location>
        <begin position="703"/>
        <end position="749"/>
    </location>
</feature>
<feature type="domain" description="FZ" evidence="6">
    <location>
        <begin position="360"/>
        <end position="474"/>
    </location>
</feature>
<dbReference type="InterPro" id="IPR002048">
    <property type="entry name" value="EF_hand_dom"/>
</dbReference>
<dbReference type="InterPro" id="IPR020067">
    <property type="entry name" value="Frizzled_dom"/>
</dbReference>
<evidence type="ECO:0000313" key="9">
    <source>
        <dbReference type="Proteomes" id="UP001148018"/>
    </source>
</evidence>